<feature type="transmembrane region" description="Helical" evidence="1">
    <location>
        <begin position="7"/>
        <end position="28"/>
    </location>
</feature>
<dbReference type="EMBL" id="PFSK01000021">
    <property type="protein sequence ID" value="PJC22749.1"/>
    <property type="molecule type" value="Genomic_DNA"/>
</dbReference>
<evidence type="ECO:0000313" key="3">
    <source>
        <dbReference type="Proteomes" id="UP000228781"/>
    </source>
</evidence>
<proteinExistence type="predicted"/>
<accession>A0A2M8EJ21</accession>
<reference evidence="3" key="1">
    <citation type="submission" date="2017-09" db="EMBL/GenBank/DDBJ databases">
        <title>Depth-based differentiation of microbial function through sediment-hosted aquifers and enrichment of novel symbionts in the deep terrestrial subsurface.</title>
        <authorList>
            <person name="Probst A.J."/>
            <person name="Ladd B."/>
            <person name="Jarett J.K."/>
            <person name="Geller-Mcgrath D.E."/>
            <person name="Sieber C.M.K."/>
            <person name="Emerson J.B."/>
            <person name="Anantharaman K."/>
            <person name="Thomas B.C."/>
            <person name="Malmstrom R."/>
            <person name="Stieglmeier M."/>
            <person name="Klingl A."/>
            <person name="Woyke T."/>
            <person name="Ryan C.M."/>
            <person name="Banfield J.F."/>
        </authorList>
    </citation>
    <scope>NUCLEOTIDE SEQUENCE [LARGE SCALE GENOMIC DNA]</scope>
</reference>
<dbReference type="AlphaFoldDB" id="A0A2M8EJ21"/>
<keyword evidence="1" id="KW-1133">Transmembrane helix</keyword>
<evidence type="ECO:0000313" key="2">
    <source>
        <dbReference type="EMBL" id="PJC22749.1"/>
    </source>
</evidence>
<protein>
    <submittedName>
        <fullName evidence="2">Uncharacterized protein</fullName>
    </submittedName>
</protein>
<evidence type="ECO:0000256" key="1">
    <source>
        <dbReference type="SAM" id="Phobius"/>
    </source>
</evidence>
<organism evidence="2 3">
    <name type="scientific">candidate division WWE3 bacterium CG_4_9_14_0_2_um_filter_48_10</name>
    <dbReference type="NCBI Taxonomy" id="1975078"/>
    <lineage>
        <taxon>Bacteria</taxon>
        <taxon>Katanobacteria</taxon>
    </lineage>
</organism>
<comment type="caution">
    <text evidence="2">The sequence shown here is derived from an EMBL/GenBank/DDBJ whole genome shotgun (WGS) entry which is preliminary data.</text>
</comment>
<feature type="transmembrane region" description="Helical" evidence="1">
    <location>
        <begin position="65"/>
        <end position="84"/>
    </location>
</feature>
<sequence length="85" mass="10111">MRKKISFILHLFTLSLIFVASVWAFLYYRQLPLMQLYVVTLAVVTYVAWGAIYHFLNKRLTLELLLEYILVGALVLLLFFWTFFS</sequence>
<keyword evidence="1" id="KW-0812">Transmembrane</keyword>
<keyword evidence="1" id="KW-0472">Membrane</keyword>
<name>A0A2M8EJ21_UNCKA</name>
<gene>
    <name evidence="2" type="ORF">CO059_01730</name>
</gene>
<feature type="transmembrane region" description="Helical" evidence="1">
    <location>
        <begin position="34"/>
        <end position="53"/>
    </location>
</feature>
<dbReference type="Proteomes" id="UP000228781">
    <property type="component" value="Unassembled WGS sequence"/>
</dbReference>